<proteinExistence type="predicted"/>
<feature type="chain" id="PRO_5011590640" description="Lipoprotein" evidence="2">
    <location>
        <begin position="23"/>
        <end position="245"/>
    </location>
</feature>
<dbReference type="AlphaFoldDB" id="A0A1I7MQ85"/>
<accession>A0A1I7MQ85</accession>
<evidence type="ECO:0000256" key="2">
    <source>
        <dbReference type="SAM" id="SignalP"/>
    </source>
</evidence>
<gene>
    <name evidence="3" type="ORF">SAMN04487966_109120</name>
</gene>
<evidence type="ECO:0008006" key="5">
    <source>
        <dbReference type="Google" id="ProtNLM"/>
    </source>
</evidence>
<dbReference type="PROSITE" id="PS51257">
    <property type="entry name" value="PROKAR_LIPOPROTEIN"/>
    <property type="match status" value="1"/>
</dbReference>
<feature type="signal peptide" evidence="2">
    <location>
        <begin position="1"/>
        <end position="22"/>
    </location>
</feature>
<dbReference type="RefSeq" id="WP_091698475.1">
    <property type="nucleotide sequence ID" value="NZ_FPCG01000009.1"/>
</dbReference>
<sequence length="245" mass="26470">MRGRRAVGALGAAVLTLTLATACGEEGTSPEGPSSGTAVQESTPSASTDLTPTPTPSGAAMQQITSEQFSVQIPDEWEEYDLSHHNYIDQTRAQPDVRRHFGTPRGPEQKNRSVAFLSYTSTPGAAPGTDVEMAKIVAAMDQAQKNLAPDQARQAYASMEGHGCLDGYESLGEVQRTEGYGEPGQLTGVWYEYRCLNSGIPMRGYALAAYSEDGRRHDVFLTTDYAYWEAHEDQLRAVIESISAG</sequence>
<keyword evidence="4" id="KW-1185">Reference proteome</keyword>
<dbReference type="EMBL" id="FPCG01000009">
    <property type="protein sequence ID" value="SFV24092.1"/>
    <property type="molecule type" value="Genomic_DNA"/>
</dbReference>
<evidence type="ECO:0000313" key="3">
    <source>
        <dbReference type="EMBL" id="SFV24092.1"/>
    </source>
</evidence>
<keyword evidence="2" id="KW-0732">Signal</keyword>
<reference evidence="3 4" key="1">
    <citation type="submission" date="2016-10" db="EMBL/GenBank/DDBJ databases">
        <authorList>
            <person name="de Groot N.N."/>
        </authorList>
    </citation>
    <scope>NUCLEOTIDE SEQUENCE [LARGE SCALE GENOMIC DNA]</scope>
    <source>
        <strain evidence="3 4">CGMCC 1.7054</strain>
    </source>
</reference>
<feature type="compositionally biased region" description="Polar residues" evidence="1">
    <location>
        <begin position="31"/>
        <end position="52"/>
    </location>
</feature>
<dbReference type="STRING" id="574650.SAMN04487966_109120"/>
<evidence type="ECO:0000256" key="1">
    <source>
        <dbReference type="SAM" id="MobiDB-lite"/>
    </source>
</evidence>
<organism evidence="3 4">
    <name type="scientific">Micrococcus terreus</name>
    <dbReference type="NCBI Taxonomy" id="574650"/>
    <lineage>
        <taxon>Bacteria</taxon>
        <taxon>Bacillati</taxon>
        <taxon>Actinomycetota</taxon>
        <taxon>Actinomycetes</taxon>
        <taxon>Micrococcales</taxon>
        <taxon>Micrococcaceae</taxon>
        <taxon>Micrococcus</taxon>
    </lineage>
</organism>
<feature type="region of interest" description="Disordered" evidence="1">
    <location>
        <begin position="24"/>
        <end position="59"/>
    </location>
</feature>
<evidence type="ECO:0000313" key="4">
    <source>
        <dbReference type="Proteomes" id="UP000198881"/>
    </source>
</evidence>
<protein>
    <recommendedName>
        <fullName evidence="5">Lipoprotein</fullName>
    </recommendedName>
</protein>
<dbReference type="Proteomes" id="UP000198881">
    <property type="component" value="Unassembled WGS sequence"/>
</dbReference>
<name>A0A1I7MQ85_9MICC</name>